<comment type="caution">
    <text evidence="7">The sequence shown here is derived from an EMBL/GenBank/DDBJ whole genome shotgun (WGS) entry which is preliminary data.</text>
</comment>
<dbReference type="OrthoDB" id="9763453at2"/>
<accession>A0A3P3VSS4</accession>
<evidence type="ECO:0000256" key="5">
    <source>
        <dbReference type="ARBA" id="ARBA00022898"/>
    </source>
</evidence>
<dbReference type="GO" id="GO:0016212">
    <property type="term" value="F:kynurenine-oxoglutarate transaminase activity"/>
    <property type="evidence" value="ECO:0007669"/>
    <property type="project" value="TreeGrafter"/>
</dbReference>
<keyword evidence="5" id="KW-0663">Pyridoxal phosphate</keyword>
<dbReference type="InterPro" id="IPR015422">
    <property type="entry name" value="PyrdxlP-dep_Trfase_small"/>
</dbReference>
<dbReference type="SUPFAM" id="SSF53383">
    <property type="entry name" value="PLP-dependent transferases"/>
    <property type="match status" value="1"/>
</dbReference>
<dbReference type="Pfam" id="PF00155">
    <property type="entry name" value="Aminotran_1_2"/>
    <property type="match status" value="1"/>
</dbReference>
<dbReference type="CDD" id="cd00609">
    <property type="entry name" value="AAT_like"/>
    <property type="match status" value="1"/>
</dbReference>
<dbReference type="Gene3D" id="3.90.1150.10">
    <property type="entry name" value="Aspartate Aminotransferase, domain 1"/>
    <property type="match status" value="1"/>
</dbReference>
<sequence>MIRPDGNPLVTRMRGFGTTIFAEMSALALAHDAINLGQGFPDSPGPQAVLDAAIAAIAAGRNQYPPGRGIPQLREAIAAHEQYWYGLDYDPETEVLVTAGATEALAASILALVEPGDEVLAFEPFYDAYAADVALAQGALVPVRLDAPSFALDEARLKDAVTERSRVLILNSPHNPTGHVFSRAELEAIARVAKEHDLLVITDEVYEHLAFDGREHIPFATLPGMRERTVTISSAGKTFSTTGWKVGWACAQRELIDAVTTTKQFLTYVNAGPFQEGAAVGLTLPAHEFAAIRDGLQAQRDLLVPALRDAGFEVSPVEGGYFAVADAAPLGVTDAAAFCRELPERVGVAAVPMSAFYADASGVASLVRFAFCKRPEVLVAAANRLRNATL</sequence>
<dbReference type="FunFam" id="3.40.640.10:FF:000033">
    <property type="entry name" value="Aspartate aminotransferase"/>
    <property type="match status" value="1"/>
</dbReference>
<dbReference type="Proteomes" id="UP000274391">
    <property type="component" value="Unassembled WGS sequence"/>
</dbReference>
<keyword evidence="3" id="KW-0032">Aminotransferase</keyword>
<dbReference type="AlphaFoldDB" id="A0A3P3VSS4"/>
<comment type="similarity">
    <text evidence="2">Belongs to the class-I pyridoxal-phosphate-dependent aminotransferase family.</text>
</comment>
<dbReference type="GO" id="GO:0030170">
    <property type="term" value="F:pyridoxal phosphate binding"/>
    <property type="evidence" value="ECO:0007669"/>
    <property type="project" value="InterPro"/>
</dbReference>
<dbReference type="PANTHER" id="PTHR43807">
    <property type="entry name" value="FI04487P"/>
    <property type="match status" value="1"/>
</dbReference>
<evidence type="ECO:0000256" key="3">
    <source>
        <dbReference type="ARBA" id="ARBA00022576"/>
    </source>
</evidence>
<feature type="domain" description="Aminotransferase class I/classII large" evidence="6">
    <location>
        <begin position="32"/>
        <end position="378"/>
    </location>
</feature>
<dbReference type="Gene3D" id="3.40.640.10">
    <property type="entry name" value="Type I PLP-dependent aspartate aminotransferase-like (Major domain)"/>
    <property type="match status" value="1"/>
</dbReference>
<evidence type="ECO:0000256" key="4">
    <source>
        <dbReference type="ARBA" id="ARBA00022679"/>
    </source>
</evidence>
<dbReference type="EMBL" id="RQVS01000017">
    <property type="protein sequence ID" value="RRJ85805.1"/>
    <property type="molecule type" value="Genomic_DNA"/>
</dbReference>
<dbReference type="InterPro" id="IPR015421">
    <property type="entry name" value="PyrdxlP-dep_Trfase_major"/>
</dbReference>
<proteinExistence type="inferred from homology"/>
<dbReference type="PANTHER" id="PTHR43807:SF20">
    <property type="entry name" value="FI04487P"/>
    <property type="match status" value="1"/>
</dbReference>
<evidence type="ECO:0000313" key="8">
    <source>
        <dbReference type="Proteomes" id="UP000274391"/>
    </source>
</evidence>
<dbReference type="NCBIfam" id="NF005855">
    <property type="entry name" value="PRK07777.1"/>
    <property type="match status" value="1"/>
</dbReference>
<dbReference type="RefSeq" id="WP_124973668.1">
    <property type="nucleotide sequence ID" value="NZ_RQVS01000017.1"/>
</dbReference>
<organism evidence="7 8">
    <name type="scientific">Gulosibacter macacae</name>
    <dbReference type="NCBI Taxonomy" id="2488791"/>
    <lineage>
        <taxon>Bacteria</taxon>
        <taxon>Bacillati</taxon>
        <taxon>Actinomycetota</taxon>
        <taxon>Actinomycetes</taxon>
        <taxon>Micrococcales</taxon>
        <taxon>Microbacteriaceae</taxon>
        <taxon>Gulosibacter</taxon>
    </lineage>
</organism>
<protein>
    <submittedName>
        <fullName evidence="7">Putative succinyldiaminopimelate transaminase DapC</fullName>
    </submittedName>
</protein>
<comment type="cofactor">
    <cofactor evidence="1">
        <name>pyridoxal 5'-phosphate</name>
        <dbReference type="ChEBI" id="CHEBI:597326"/>
    </cofactor>
</comment>
<evidence type="ECO:0000259" key="6">
    <source>
        <dbReference type="Pfam" id="PF00155"/>
    </source>
</evidence>
<dbReference type="GO" id="GO:0005737">
    <property type="term" value="C:cytoplasm"/>
    <property type="evidence" value="ECO:0007669"/>
    <property type="project" value="TreeGrafter"/>
</dbReference>
<gene>
    <name evidence="7" type="primary">dapC</name>
    <name evidence="7" type="ORF">EG850_11655</name>
</gene>
<dbReference type="InterPro" id="IPR051326">
    <property type="entry name" value="Kynurenine-oxoglutarate_AT"/>
</dbReference>
<dbReference type="InterPro" id="IPR015424">
    <property type="entry name" value="PyrdxlP-dep_Trfase"/>
</dbReference>
<evidence type="ECO:0000256" key="1">
    <source>
        <dbReference type="ARBA" id="ARBA00001933"/>
    </source>
</evidence>
<keyword evidence="4" id="KW-0808">Transferase</keyword>
<dbReference type="InterPro" id="IPR004839">
    <property type="entry name" value="Aminotransferase_I/II_large"/>
</dbReference>
<evidence type="ECO:0000313" key="7">
    <source>
        <dbReference type="EMBL" id="RRJ85805.1"/>
    </source>
</evidence>
<reference evidence="7 8" key="1">
    <citation type="submission" date="2018-11" db="EMBL/GenBank/DDBJ databases">
        <title>YIM 102482-1 draft genome.</title>
        <authorList>
            <person name="Li G."/>
            <person name="Jiang Y."/>
        </authorList>
    </citation>
    <scope>NUCLEOTIDE SEQUENCE [LARGE SCALE GENOMIC DNA]</scope>
    <source>
        <strain evidence="7 8">YIM 102482-1</strain>
    </source>
</reference>
<keyword evidence="8" id="KW-1185">Reference proteome</keyword>
<name>A0A3P3VSS4_9MICO</name>
<evidence type="ECO:0000256" key="2">
    <source>
        <dbReference type="ARBA" id="ARBA00007441"/>
    </source>
</evidence>